<dbReference type="KEGG" id="pfj:MYCFIDRAFT_77169"/>
<dbReference type="eggNOG" id="ENOG502R0NR">
    <property type="taxonomic scope" value="Eukaryota"/>
</dbReference>
<dbReference type="VEuPathDB" id="FungiDB:MYCFIDRAFT_77169"/>
<dbReference type="PANTHER" id="PTHR42085">
    <property type="entry name" value="F-BOX DOMAIN-CONTAINING PROTEIN"/>
    <property type="match status" value="1"/>
</dbReference>
<dbReference type="OrthoDB" id="3645087at2759"/>
<name>M3AR05_PSEFD</name>
<evidence type="ECO:0000313" key="2">
    <source>
        <dbReference type="Proteomes" id="UP000016932"/>
    </source>
</evidence>
<reference evidence="1 2" key="1">
    <citation type="journal article" date="2012" name="PLoS Pathog.">
        <title>Diverse lifestyles and strategies of plant pathogenesis encoded in the genomes of eighteen Dothideomycetes fungi.</title>
        <authorList>
            <person name="Ohm R.A."/>
            <person name="Feau N."/>
            <person name="Henrissat B."/>
            <person name="Schoch C.L."/>
            <person name="Horwitz B.A."/>
            <person name="Barry K.W."/>
            <person name="Condon B.J."/>
            <person name="Copeland A.C."/>
            <person name="Dhillon B."/>
            <person name="Glaser F."/>
            <person name="Hesse C.N."/>
            <person name="Kosti I."/>
            <person name="LaButti K."/>
            <person name="Lindquist E.A."/>
            <person name="Lucas S."/>
            <person name="Salamov A.A."/>
            <person name="Bradshaw R.E."/>
            <person name="Ciuffetti L."/>
            <person name="Hamelin R.C."/>
            <person name="Kema G.H.J."/>
            <person name="Lawrence C."/>
            <person name="Scott J.A."/>
            <person name="Spatafora J.W."/>
            <person name="Turgeon B.G."/>
            <person name="de Wit P.J.G.M."/>
            <person name="Zhong S."/>
            <person name="Goodwin S.B."/>
            <person name="Grigoriev I.V."/>
        </authorList>
    </citation>
    <scope>NUCLEOTIDE SEQUENCE [LARGE SCALE GENOMIC DNA]</scope>
    <source>
        <strain evidence="1 2">CIRAD86</strain>
    </source>
</reference>
<protein>
    <submittedName>
        <fullName evidence="1">Uncharacterized protein</fullName>
    </submittedName>
</protein>
<dbReference type="Proteomes" id="UP000016932">
    <property type="component" value="Unassembled WGS sequence"/>
</dbReference>
<keyword evidence="2" id="KW-1185">Reference proteome</keyword>
<dbReference type="InterPro" id="IPR038883">
    <property type="entry name" value="AN11006-like"/>
</dbReference>
<evidence type="ECO:0000313" key="1">
    <source>
        <dbReference type="EMBL" id="EME87056.1"/>
    </source>
</evidence>
<organism evidence="1 2">
    <name type="scientific">Pseudocercospora fijiensis (strain CIRAD86)</name>
    <name type="common">Black leaf streak disease fungus</name>
    <name type="synonym">Mycosphaerella fijiensis</name>
    <dbReference type="NCBI Taxonomy" id="383855"/>
    <lineage>
        <taxon>Eukaryota</taxon>
        <taxon>Fungi</taxon>
        <taxon>Dikarya</taxon>
        <taxon>Ascomycota</taxon>
        <taxon>Pezizomycotina</taxon>
        <taxon>Dothideomycetes</taxon>
        <taxon>Dothideomycetidae</taxon>
        <taxon>Mycosphaerellales</taxon>
        <taxon>Mycosphaerellaceae</taxon>
        <taxon>Pseudocercospora</taxon>
    </lineage>
</organism>
<dbReference type="RefSeq" id="XP_007922745.1">
    <property type="nucleotide sequence ID" value="XM_007924554.1"/>
</dbReference>
<proteinExistence type="predicted"/>
<dbReference type="HOGENOM" id="CLU_1778291_0_0_1"/>
<dbReference type="PANTHER" id="PTHR42085:SF1">
    <property type="entry name" value="F-BOX DOMAIN-CONTAINING PROTEIN"/>
    <property type="match status" value="1"/>
</dbReference>
<dbReference type="EMBL" id="KB446556">
    <property type="protein sequence ID" value="EME87056.1"/>
    <property type="molecule type" value="Genomic_DNA"/>
</dbReference>
<dbReference type="GeneID" id="19341275"/>
<sequence length="146" mass="16479">MGLPAELRNRIYEIAFDIKCEYTQYEKGKRCLIAAPGLLLACKQTYAEGLKIFYSSAKFRFSSKSRAVDFLSRVAWKNGHGSALKSVTRSLSQRHELLANSEAKYWSRATYPSVSGCKALGRRVADGSRLRKVGERRLNPAEQIRT</sequence>
<dbReference type="AlphaFoldDB" id="M3AR05"/>
<accession>M3AR05</accession>
<gene>
    <name evidence="1" type="ORF">MYCFIDRAFT_77169</name>
</gene>